<feature type="transmembrane region" description="Helical" evidence="1">
    <location>
        <begin position="332"/>
        <end position="350"/>
    </location>
</feature>
<protein>
    <submittedName>
        <fullName evidence="2">ABC-2 family transporter protein</fullName>
    </submittedName>
</protein>
<dbReference type="OrthoDB" id="1769550at2"/>
<keyword evidence="1" id="KW-1133">Transmembrane helix</keyword>
<feature type="transmembrane region" description="Helical" evidence="1">
    <location>
        <begin position="211"/>
        <end position="233"/>
    </location>
</feature>
<dbReference type="AlphaFoldDB" id="A0A2K4ZMX4"/>
<sequence length="355" mass="40587">MWSILKREVKNDMKNPLFWFGVAIGVLIIFLNVSPYLKIHYFEEGETIVDTEPETYGDRDVIHGYVPTEEGLRREMWEERIRETLISVFRMDNEEAQSVIDEMKGMDITAACAHLEKYGFNSAYYDYNDTAIRKGSPEEINSYIAGKLENNAFSYYFSRKFADFAGVFMGFFATILLSALFMQDTRKNTYELLHTKSVSAGSYLWGKAGGGFAVCLITLAVLNLIFFGICLIATRSSGFEMEVHLTDFLLASVLYILPNMLMIVSVYSLISLVFKSPLPAVPLLFLYIIYSNMGSRNREGIYGYYGRPLAIMVRFPGRFFDTAPPPMILLNQSFLILAAVCILFLSMQIWKRRRV</sequence>
<dbReference type="GO" id="GO:0140359">
    <property type="term" value="F:ABC-type transporter activity"/>
    <property type="evidence" value="ECO:0007669"/>
    <property type="project" value="InterPro"/>
</dbReference>
<dbReference type="PANTHER" id="PTHR43471:SF12">
    <property type="entry name" value="HYPOTHETICAL MEMBRANE PROTEIN, CONSERVED"/>
    <property type="match status" value="1"/>
</dbReference>
<dbReference type="EMBL" id="OFSM01000031">
    <property type="protein sequence ID" value="SOY31795.1"/>
    <property type="molecule type" value="Genomic_DNA"/>
</dbReference>
<keyword evidence="1" id="KW-0472">Membrane</keyword>
<dbReference type="PANTHER" id="PTHR43471">
    <property type="entry name" value="ABC TRANSPORTER PERMEASE"/>
    <property type="match status" value="1"/>
</dbReference>
<dbReference type="GO" id="GO:0005886">
    <property type="term" value="C:plasma membrane"/>
    <property type="evidence" value="ECO:0007669"/>
    <property type="project" value="UniProtKB-SubCell"/>
</dbReference>
<feature type="transmembrane region" description="Helical" evidence="1">
    <location>
        <begin position="17"/>
        <end position="37"/>
    </location>
</feature>
<evidence type="ECO:0000313" key="2">
    <source>
        <dbReference type="EMBL" id="SOY31795.1"/>
    </source>
</evidence>
<gene>
    <name evidence="2" type="ORF">AMURIS_04543</name>
</gene>
<dbReference type="Proteomes" id="UP000236311">
    <property type="component" value="Unassembled WGS sequence"/>
</dbReference>
<keyword evidence="1" id="KW-0812">Transmembrane</keyword>
<organism evidence="2 3">
    <name type="scientific">Acetatifactor muris</name>
    <dbReference type="NCBI Taxonomy" id="879566"/>
    <lineage>
        <taxon>Bacteria</taxon>
        <taxon>Bacillati</taxon>
        <taxon>Bacillota</taxon>
        <taxon>Clostridia</taxon>
        <taxon>Lachnospirales</taxon>
        <taxon>Lachnospiraceae</taxon>
        <taxon>Acetatifactor</taxon>
    </lineage>
</organism>
<accession>A0A2K4ZMX4</accession>
<dbReference type="RefSeq" id="WP_103241771.1">
    <property type="nucleotide sequence ID" value="NZ_JANJZD010000033.1"/>
</dbReference>
<evidence type="ECO:0000256" key="1">
    <source>
        <dbReference type="SAM" id="Phobius"/>
    </source>
</evidence>
<proteinExistence type="predicted"/>
<reference evidence="2 3" key="1">
    <citation type="submission" date="2018-01" db="EMBL/GenBank/DDBJ databases">
        <authorList>
            <person name="Gaut B.S."/>
            <person name="Morton B.R."/>
            <person name="Clegg M.T."/>
            <person name="Duvall M.R."/>
        </authorList>
    </citation>
    <scope>NUCLEOTIDE SEQUENCE [LARGE SCALE GENOMIC DNA]</scope>
    <source>
        <strain evidence="2">GP69</strain>
    </source>
</reference>
<feature type="transmembrane region" description="Helical" evidence="1">
    <location>
        <begin position="161"/>
        <end position="182"/>
    </location>
</feature>
<feature type="transmembrane region" description="Helical" evidence="1">
    <location>
        <begin position="245"/>
        <end position="266"/>
    </location>
</feature>
<keyword evidence="3" id="KW-1185">Reference proteome</keyword>
<name>A0A2K4ZMX4_9FIRM</name>
<evidence type="ECO:0000313" key="3">
    <source>
        <dbReference type="Proteomes" id="UP000236311"/>
    </source>
</evidence>
<dbReference type="Pfam" id="PF12679">
    <property type="entry name" value="ABC2_membrane_2"/>
    <property type="match status" value="1"/>
</dbReference>